<evidence type="ECO:0000313" key="1">
    <source>
        <dbReference type="EMBL" id="GAH77339.1"/>
    </source>
</evidence>
<gene>
    <name evidence="1" type="ORF">S03H2_67677</name>
</gene>
<feature type="non-terminal residue" evidence="1">
    <location>
        <position position="105"/>
    </location>
</feature>
<evidence type="ECO:0008006" key="2">
    <source>
        <dbReference type="Google" id="ProtNLM"/>
    </source>
</evidence>
<reference evidence="1" key="1">
    <citation type="journal article" date="2014" name="Front. Microbiol.">
        <title>High frequency of phylogenetically diverse reductive dehalogenase-homologous genes in deep subseafloor sedimentary metagenomes.</title>
        <authorList>
            <person name="Kawai M."/>
            <person name="Futagami T."/>
            <person name="Toyoda A."/>
            <person name="Takaki Y."/>
            <person name="Nishi S."/>
            <person name="Hori S."/>
            <person name="Arai W."/>
            <person name="Tsubouchi T."/>
            <person name="Morono Y."/>
            <person name="Uchiyama I."/>
            <person name="Ito T."/>
            <person name="Fujiyama A."/>
            <person name="Inagaki F."/>
            <person name="Takami H."/>
        </authorList>
    </citation>
    <scope>NUCLEOTIDE SEQUENCE</scope>
    <source>
        <strain evidence="1">Expedition CK06-06</strain>
    </source>
</reference>
<dbReference type="EMBL" id="BARU01044358">
    <property type="protein sequence ID" value="GAH77339.1"/>
    <property type="molecule type" value="Genomic_DNA"/>
</dbReference>
<protein>
    <recommendedName>
        <fullName evidence="2">ABC transporter substrate-binding protein</fullName>
    </recommendedName>
</protein>
<dbReference type="AlphaFoldDB" id="X1JG76"/>
<comment type="caution">
    <text evidence="1">The sequence shown here is derived from an EMBL/GenBank/DDBJ whole genome shotgun (WGS) entry which is preliminary data.</text>
</comment>
<accession>X1JG76</accession>
<dbReference type="Gene3D" id="3.40.50.2300">
    <property type="match status" value="1"/>
</dbReference>
<organism evidence="1">
    <name type="scientific">marine sediment metagenome</name>
    <dbReference type="NCBI Taxonomy" id="412755"/>
    <lineage>
        <taxon>unclassified sequences</taxon>
        <taxon>metagenomes</taxon>
        <taxon>ecological metagenomes</taxon>
    </lineage>
</organism>
<sequence length="105" mass="11438">MKRMRKIGLWVVILLVGLLVVGSTPALAKELPKEIVIGWTPPDITGVFRTATHYFEIGAYDASLNGITTSIIYRAPASHIAFGDQVAIIEDFITMKVDVIAISPI</sequence>
<name>X1JG76_9ZZZZ</name>
<proteinExistence type="predicted"/>